<dbReference type="CDD" id="cd04301">
    <property type="entry name" value="NAT_SF"/>
    <property type="match status" value="1"/>
</dbReference>
<feature type="domain" description="N-acetyltransferase" evidence="3">
    <location>
        <begin position="1"/>
        <end position="139"/>
    </location>
</feature>
<dbReference type="Pfam" id="PF00583">
    <property type="entry name" value="Acetyltransf_1"/>
    <property type="match status" value="1"/>
</dbReference>
<organism evidence="4 5">
    <name type="scientific">Ideonella alba</name>
    <dbReference type="NCBI Taxonomy" id="2824118"/>
    <lineage>
        <taxon>Bacteria</taxon>
        <taxon>Pseudomonadati</taxon>
        <taxon>Pseudomonadota</taxon>
        <taxon>Betaproteobacteria</taxon>
        <taxon>Burkholderiales</taxon>
        <taxon>Sphaerotilaceae</taxon>
        <taxon>Ideonella</taxon>
    </lineage>
</organism>
<gene>
    <name evidence="4" type="ORF">KAK03_23350</name>
</gene>
<proteinExistence type="predicted"/>
<protein>
    <submittedName>
        <fullName evidence="4">GNAT family N-acetyltransferase</fullName>
    </submittedName>
</protein>
<keyword evidence="2" id="KW-0012">Acyltransferase</keyword>
<evidence type="ECO:0000256" key="2">
    <source>
        <dbReference type="ARBA" id="ARBA00023315"/>
    </source>
</evidence>
<dbReference type="AlphaFoldDB" id="A0A941BHR1"/>
<evidence type="ECO:0000313" key="5">
    <source>
        <dbReference type="Proteomes" id="UP000676246"/>
    </source>
</evidence>
<dbReference type="SUPFAM" id="SSF55729">
    <property type="entry name" value="Acyl-CoA N-acyltransferases (Nat)"/>
    <property type="match status" value="1"/>
</dbReference>
<name>A0A941BHR1_9BURK</name>
<keyword evidence="1" id="KW-0808">Transferase</keyword>
<comment type="caution">
    <text evidence="4">The sequence shown here is derived from an EMBL/GenBank/DDBJ whole genome shotgun (WGS) entry which is preliminary data.</text>
</comment>
<sequence>MSTGWQLSEHEDWPADAGIVDDGLEAHNAPWVVGVRSLACLARDAQGRVLGGALGRTWGECAELQQLWVLPEQRKQGLGRALMQRFEAAAAQRGVRRVYLTTFSFQAPRFYAALGYAEQARIEGFGGGHVKYLFLRELPHS</sequence>
<evidence type="ECO:0000313" key="4">
    <source>
        <dbReference type="EMBL" id="MBQ0933422.1"/>
    </source>
</evidence>
<accession>A0A941BHR1</accession>
<dbReference type="InterPro" id="IPR000182">
    <property type="entry name" value="GNAT_dom"/>
</dbReference>
<dbReference type="GO" id="GO:0016747">
    <property type="term" value="F:acyltransferase activity, transferring groups other than amino-acyl groups"/>
    <property type="evidence" value="ECO:0007669"/>
    <property type="project" value="InterPro"/>
</dbReference>
<reference evidence="4 5" key="1">
    <citation type="submission" date="2021-04" db="EMBL/GenBank/DDBJ databases">
        <title>The genome sequence of Ideonella sp. 3Y2.</title>
        <authorList>
            <person name="Liu Y."/>
        </authorList>
    </citation>
    <scope>NUCLEOTIDE SEQUENCE [LARGE SCALE GENOMIC DNA]</scope>
    <source>
        <strain evidence="4 5">3Y2</strain>
    </source>
</reference>
<dbReference type="PANTHER" id="PTHR43877">
    <property type="entry name" value="AMINOALKYLPHOSPHONATE N-ACETYLTRANSFERASE-RELATED-RELATED"/>
    <property type="match status" value="1"/>
</dbReference>
<keyword evidence="5" id="KW-1185">Reference proteome</keyword>
<dbReference type="InterPro" id="IPR050832">
    <property type="entry name" value="Bact_Acetyltransf"/>
</dbReference>
<dbReference type="Gene3D" id="3.40.630.30">
    <property type="match status" value="1"/>
</dbReference>
<dbReference type="PROSITE" id="PS51186">
    <property type="entry name" value="GNAT"/>
    <property type="match status" value="1"/>
</dbReference>
<dbReference type="EMBL" id="JAGQDD010000029">
    <property type="protein sequence ID" value="MBQ0933422.1"/>
    <property type="molecule type" value="Genomic_DNA"/>
</dbReference>
<evidence type="ECO:0000259" key="3">
    <source>
        <dbReference type="PROSITE" id="PS51186"/>
    </source>
</evidence>
<evidence type="ECO:0000256" key="1">
    <source>
        <dbReference type="ARBA" id="ARBA00022679"/>
    </source>
</evidence>
<dbReference type="Proteomes" id="UP000676246">
    <property type="component" value="Unassembled WGS sequence"/>
</dbReference>
<dbReference type="RefSeq" id="WP_210857090.1">
    <property type="nucleotide sequence ID" value="NZ_JAGQDD010000029.1"/>
</dbReference>
<dbReference type="InterPro" id="IPR016181">
    <property type="entry name" value="Acyl_CoA_acyltransferase"/>
</dbReference>